<feature type="compositionally biased region" description="Polar residues" evidence="1">
    <location>
        <begin position="333"/>
        <end position="352"/>
    </location>
</feature>
<reference evidence="3" key="1">
    <citation type="journal article" date="2020" name="Stud. Mycol.">
        <title>101 Dothideomycetes genomes: a test case for predicting lifestyles and emergence of pathogens.</title>
        <authorList>
            <person name="Haridas S."/>
            <person name="Albert R."/>
            <person name="Binder M."/>
            <person name="Bloem J."/>
            <person name="Labutti K."/>
            <person name="Salamov A."/>
            <person name="Andreopoulos B."/>
            <person name="Baker S."/>
            <person name="Barry K."/>
            <person name="Bills G."/>
            <person name="Bluhm B."/>
            <person name="Cannon C."/>
            <person name="Castanera R."/>
            <person name="Culley D."/>
            <person name="Daum C."/>
            <person name="Ezra D."/>
            <person name="Gonzalez J."/>
            <person name="Henrissat B."/>
            <person name="Kuo A."/>
            <person name="Liang C."/>
            <person name="Lipzen A."/>
            <person name="Lutzoni F."/>
            <person name="Magnuson J."/>
            <person name="Mondo S."/>
            <person name="Nolan M."/>
            <person name="Ohm R."/>
            <person name="Pangilinan J."/>
            <person name="Park H.-J."/>
            <person name="Ramirez L."/>
            <person name="Alfaro M."/>
            <person name="Sun H."/>
            <person name="Tritt A."/>
            <person name="Yoshinaga Y."/>
            <person name="Zwiers L.-H."/>
            <person name="Turgeon B."/>
            <person name="Goodwin S."/>
            <person name="Spatafora J."/>
            <person name="Crous P."/>
            <person name="Grigoriev I."/>
        </authorList>
    </citation>
    <scope>NUCLEOTIDE SEQUENCE</scope>
    <source>
        <strain evidence="3">CBS 133067</strain>
    </source>
</reference>
<feature type="non-terminal residue" evidence="3">
    <location>
        <position position="1"/>
    </location>
</feature>
<feature type="domain" description="DUF1996" evidence="2">
    <location>
        <begin position="27"/>
        <end position="272"/>
    </location>
</feature>
<dbReference type="PANTHER" id="PTHR43662:SF7">
    <property type="entry name" value="DUF1996 DOMAIN-CONTAINING PROTEIN"/>
    <property type="match status" value="1"/>
</dbReference>
<feature type="non-terminal residue" evidence="3">
    <location>
        <position position="478"/>
    </location>
</feature>
<dbReference type="PANTHER" id="PTHR43662">
    <property type="match status" value="1"/>
</dbReference>
<protein>
    <recommendedName>
        <fullName evidence="2">DUF1996 domain-containing protein</fullName>
    </recommendedName>
</protein>
<feature type="region of interest" description="Disordered" evidence="1">
    <location>
        <begin position="398"/>
        <end position="440"/>
    </location>
</feature>
<keyword evidence="4" id="KW-1185">Reference proteome</keyword>
<dbReference type="InterPro" id="IPR018535">
    <property type="entry name" value="DUF1996"/>
</dbReference>
<dbReference type="Proteomes" id="UP000799772">
    <property type="component" value="Unassembled WGS sequence"/>
</dbReference>
<evidence type="ECO:0000256" key="1">
    <source>
        <dbReference type="SAM" id="MobiDB-lite"/>
    </source>
</evidence>
<dbReference type="Pfam" id="PF09362">
    <property type="entry name" value="DUF1996"/>
    <property type="match status" value="1"/>
</dbReference>
<feature type="region of interest" description="Disordered" evidence="1">
    <location>
        <begin position="316"/>
        <end position="367"/>
    </location>
</feature>
<evidence type="ECO:0000259" key="2">
    <source>
        <dbReference type="Pfam" id="PF09362"/>
    </source>
</evidence>
<sequence length="478" mass="51655">AVVLLFSSADAFWRMPCHFRTGLGRLDPLMDPGEVSDHSHAIHGGGNFGFTTSYDDLMDSNCTSCGVYEDKSAYWTPSVHFMYTNGTTVIVPQIGGMLAYYLLYGDNIQAFPKNFRLLAGNKNLRNFSGPIPDTPKSLWTASDKTQFSLGQKALGFNCLNYAVQPEPSLYRHFMPSKDYLDANCTDGVRLELMFPSCWNGHDVDSKDHKSHMAYPDLVMTGDCPEGFTTRTPSLFFETIWNTYAFKGEDGQFVLSNGDPTGCGYHGDFMTGWDVDFLQKAVNTCTNLSGEISDCPLFSLQSDDDAQQCTFPMPSQIKNDDCEGPSDGLCGNVPIQSGPAQATNISPGQTVEPTGSAHPEPTHSSESVSYSLGYTIGTSVYTDNSGGGITAAEAPSSYAHATPTADSDVEVASADVPSPVPTPSPDMGDAQDGDPNAVSTSIWTSGGAVHEVYIEEDIVTTTVTAGADTKRRRHVHHHR</sequence>
<dbReference type="AlphaFoldDB" id="A0A9P4I784"/>
<evidence type="ECO:0000313" key="3">
    <source>
        <dbReference type="EMBL" id="KAF2094432.1"/>
    </source>
</evidence>
<evidence type="ECO:0000313" key="4">
    <source>
        <dbReference type="Proteomes" id="UP000799772"/>
    </source>
</evidence>
<organism evidence="3 4">
    <name type="scientific">Rhizodiscina lignyota</name>
    <dbReference type="NCBI Taxonomy" id="1504668"/>
    <lineage>
        <taxon>Eukaryota</taxon>
        <taxon>Fungi</taxon>
        <taxon>Dikarya</taxon>
        <taxon>Ascomycota</taxon>
        <taxon>Pezizomycotina</taxon>
        <taxon>Dothideomycetes</taxon>
        <taxon>Pleosporomycetidae</taxon>
        <taxon>Aulographales</taxon>
        <taxon>Rhizodiscinaceae</taxon>
        <taxon>Rhizodiscina</taxon>
    </lineage>
</organism>
<gene>
    <name evidence="3" type="ORF">NA57DRAFT_24348</name>
</gene>
<name>A0A9P4I784_9PEZI</name>
<dbReference type="EMBL" id="ML978134">
    <property type="protein sequence ID" value="KAF2094432.1"/>
    <property type="molecule type" value="Genomic_DNA"/>
</dbReference>
<dbReference type="OrthoDB" id="74764at2759"/>
<proteinExistence type="predicted"/>
<comment type="caution">
    <text evidence="3">The sequence shown here is derived from an EMBL/GenBank/DDBJ whole genome shotgun (WGS) entry which is preliminary data.</text>
</comment>
<accession>A0A9P4I784</accession>